<evidence type="ECO:0000259" key="2">
    <source>
        <dbReference type="Pfam" id="PF08327"/>
    </source>
</evidence>
<dbReference type="InterPro" id="IPR013538">
    <property type="entry name" value="ASHA1/2-like_C"/>
</dbReference>
<gene>
    <name evidence="3" type="ORF">LMG26858_05053</name>
</gene>
<comment type="similarity">
    <text evidence="1">Belongs to the AHA1 family.</text>
</comment>
<evidence type="ECO:0000313" key="4">
    <source>
        <dbReference type="Proteomes" id="UP000494117"/>
    </source>
</evidence>
<keyword evidence="4" id="KW-1185">Reference proteome</keyword>
<evidence type="ECO:0000256" key="1">
    <source>
        <dbReference type="ARBA" id="ARBA00006817"/>
    </source>
</evidence>
<sequence length="116" mass="12943">MRWFGPAETRRVLLAETDVRVGGAYQLAFATEDGLEHHASGSYREVEPQRRLVFTWAWRDTPAEVSLVTLEFTPAEGGTEFAFLQTPFVDQATRDSHDHGWSGAMDRLAGHLANPA</sequence>
<dbReference type="Gene3D" id="3.30.530.20">
    <property type="match status" value="1"/>
</dbReference>
<dbReference type="CDD" id="cd07814">
    <property type="entry name" value="SRPBCC_CalC_Aha1-like"/>
    <property type="match status" value="1"/>
</dbReference>
<dbReference type="EMBL" id="CADILG010000051">
    <property type="protein sequence ID" value="CAB3916654.1"/>
    <property type="molecule type" value="Genomic_DNA"/>
</dbReference>
<protein>
    <recommendedName>
        <fullName evidence="2">Activator of Hsp90 ATPase homologue 1/2-like C-terminal domain-containing protein</fullName>
    </recommendedName>
</protein>
<evidence type="ECO:0000313" key="3">
    <source>
        <dbReference type="EMBL" id="CAB3916654.1"/>
    </source>
</evidence>
<accession>A0A6S7EM50</accession>
<dbReference type="AlphaFoldDB" id="A0A6S7EM50"/>
<reference evidence="3 4" key="1">
    <citation type="submission" date="2020-04" db="EMBL/GenBank/DDBJ databases">
        <authorList>
            <person name="De Canck E."/>
        </authorList>
    </citation>
    <scope>NUCLEOTIDE SEQUENCE [LARGE SCALE GENOMIC DNA]</scope>
    <source>
        <strain evidence="3 4">LMG 26858</strain>
    </source>
</reference>
<dbReference type="Pfam" id="PF08327">
    <property type="entry name" value="AHSA1"/>
    <property type="match status" value="1"/>
</dbReference>
<proteinExistence type="inferred from homology"/>
<dbReference type="Proteomes" id="UP000494117">
    <property type="component" value="Unassembled WGS sequence"/>
</dbReference>
<dbReference type="InterPro" id="IPR023393">
    <property type="entry name" value="START-like_dom_sf"/>
</dbReference>
<organism evidence="3 4">
    <name type="scientific">Achromobacter anxifer</name>
    <dbReference type="NCBI Taxonomy" id="1287737"/>
    <lineage>
        <taxon>Bacteria</taxon>
        <taxon>Pseudomonadati</taxon>
        <taxon>Pseudomonadota</taxon>
        <taxon>Betaproteobacteria</taxon>
        <taxon>Burkholderiales</taxon>
        <taxon>Alcaligenaceae</taxon>
        <taxon>Achromobacter</taxon>
    </lineage>
</organism>
<feature type="domain" description="Activator of Hsp90 ATPase homologue 1/2-like C-terminal" evidence="2">
    <location>
        <begin position="13"/>
        <end position="112"/>
    </location>
</feature>
<dbReference type="SUPFAM" id="SSF55961">
    <property type="entry name" value="Bet v1-like"/>
    <property type="match status" value="1"/>
</dbReference>
<name>A0A6S7EM50_9BURK</name>